<evidence type="ECO:0000313" key="3">
    <source>
        <dbReference type="Proteomes" id="UP000237749"/>
    </source>
</evidence>
<comment type="caution">
    <text evidence="2">The sequence shown here is derived from an EMBL/GenBank/DDBJ whole genome shotgun (WGS) entry which is preliminary data.</text>
</comment>
<protein>
    <submittedName>
        <fullName evidence="2">Putative hydrolase of the HAD superfamily</fullName>
    </submittedName>
</protein>
<gene>
    <name evidence="2" type="ORF">BXY41_110143</name>
</gene>
<evidence type="ECO:0000313" key="2">
    <source>
        <dbReference type="EMBL" id="PPK79417.1"/>
    </source>
</evidence>
<dbReference type="EMBL" id="PTJA01000010">
    <property type="protein sequence ID" value="PPK79417.1"/>
    <property type="molecule type" value="Genomic_DNA"/>
</dbReference>
<evidence type="ECO:0000256" key="1">
    <source>
        <dbReference type="ARBA" id="ARBA00022801"/>
    </source>
</evidence>
<proteinExistence type="predicted"/>
<dbReference type="InterPro" id="IPR051540">
    <property type="entry name" value="S-2-haloacid_dehalogenase"/>
</dbReference>
<organism evidence="2 3">
    <name type="scientific">Lacrimispora xylanisolvens</name>
    <dbReference type="NCBI Taxonomy" id="384636"/>
    <lineage>
        <taxon>Bacteria</taxon>
        <taxon>Bacillati</taxon>
        <taxon>Bacillota</taxon>
        <taxon>Clostridia</taxon>
        <taxon>Lachnospirales</taxon>
        <taxon>Lachnospiraceae</taxon>
        <taxon>Lacrimispora</taxon>
    </lineage>
</organism>
<keyword evidence="1 2" id="KW-0378">Hydrolase</keyword>
<dbReference type="Proteomes" id="UP000237749">
    <property type="component" value="Unassembled WGS sequence"/>
</dbReference>
<dbReference type="InterPro" id="IPR023214">
    <property type="entry name" value="HAD_sf"/>
</dbReference>
<dbReference type="InterPro" id="IPR036412">
    <property type="entry name" value="HAD-like_sf"/>
</dbReference>
<dbReference type="GO" id="GO:0016787">
    <property type="term" value="F:hydrolase activity"/>
    <property type="evidence" value="ECO:0007669"/>
    <property type="project" value="UniProtKB-KW"/>
</dbReference>
<dbReference type="OrthoDB" id="9802350at2"/>
<dbReference type="AlphaFoldDB" id="A0A2S6HPE2"/>
<dbReference type="SUPFAM" id="SSF56784">
    <property type="entry name" value="HAD-like"/>
    <property type="match status" value="1"/>
</dbReference>
<dbReference type="PANTHER" id="PTHR43316">
    <property type="entry name" value="HYDROLASE, HALOACID DELAHOGENASE-RELATED"/>
    <property type="match status" value="1"/>
</dbReference>
<sequence>MQKKLIIFTDSGDTIIDEGTEIRNDEDIVIHAELIPGAGETLKALYDAGYVIAMVADGEEQSFTNVYEENGLGYCFHTRTISEIVGVQKPSERMFIDAMEKNHLTEEDKKRVVMIGNNVRKDVAGANRFGITSILIDWSPRYDMNPADEWETPDYTVHEPKELLALIESLEAKLQKDGNE</sequence>
<dbReference type="PANTHER" id="PTHR43316:SF8">
    <property type="entry name" value="HAD FAMILY HYDROLASE"/>
    <property type="match status" value="1"/>
</dbReference>
<dbReference type="Pfam" id="PF00702">
    <property type="entry name" value="Hydrolase"/>
    <property type="match status" value="1"/>
</dbReference>
<dbReference type="RefSeq" id="WP_104438282.1">
    <property type="nucleotide sequence ID" value="NZ_CP070896.1"/>
</dbReference>
<keyword evidence="3" id="KW-1185">Reference proteome</keyword>
<name>A0A2S6HPE2_9FIRM</name>
<reference evidence="2 3" key="1">
    <citation type="submission" date="2018-02" db="EMBL/GenBank/DDBJ databases">
        <title>Genomic Encyclopedia of Archaeal and Bacterial Type Strains, Phase II (KMG-II): from individual species to whole genera.</title>
        <authorList>
            <person name="Goeker M."/>
        </authorList>
    </citation>
    <scope>NUCLEOTIDE SEQUENCE [LARGE SCALE GENOMIC DNA]</scope>
    <source>
        <strain evidence="2 3">DSM 3808</strain>
    </source>
</reference>
<dbReference type="Gene3D" id="3.40.50.1000">
    <property type="entry name" value="HAD superfamily/HAD-like"/>
    <property type="match status" value="1"/>
</dbReference>
<accession>A0A2S6HPE2</accession>